<sequence length="44" mass="4523">MTAVLGLAACENTTPGGDGTVDSEEMSEQPMEDGISEDSMDDEG</sequence>
<feature type="region of interest" description="Disordered" evidence="1">
    <location>
        <begin position="1"/>
        <end position="44"/>
    </location>
</feature>
<gene>
    <name evidence="2" type="ORF">SAMN05421803_12663</name>
</gene>
<proteinExistence type="predicted"/>
<dbReference type="RefSeq" id="WP_378664206.1">
    <property type="nucleotide sequence ID" value="NZ_FQZK01000026.1"/>
</dbReference>
<evidence type="ECO:0000256" key="1">
    <source>
        <dbReference type="SAM" id="MobiDB-lite"/>
    </source>
</evidence>
<protein>
    <submittedName>
        <fullName evidence="2">Uncharacterized protein</fullName>
    </submittedName>
</protein>
<dbReference type="Proteomes" id="UP000184452">
    <property type="component" value="Unassembled WGS sequence"/>
</dbReference>
<reference evidence="2 3" key="1">
    <citation type="submission" date="2016-11" db="EMBL/GenBank/DDBJ databases">
        <authorList>
            <person name="Jaros S."/>
            <person name="Januszkiewicz K."/>
            <person name="Wedrychowicz H."/>
        </authorList>
    </citation>
    <scope>NUCLEOTIDE SEQUENCE [LARGE SCALE GENOMIC DNA]</scope>
    <source>
        <strain evidence="2 3">CGMCC 4.5723</strain>
    </source>
</reference>
<feature type="compositionally biased region" description="Acidic residues" evidence="1">
    <location>
        <begin position="21"/>
        <end position="44"/>
    </location>
</feature>
<organism evidence="2 3">
    <name type="scientific">Nocardiopsis flavescens</name>
    <dbReference type="NCBI Taxonomy" id="758803"/>
    <lineage>
        <taxon>Bacteria</taxon>
        <taxon>Bacillati</taxon>
        <taxon>Actinomycetota</taxon>
        <taxon>Actinomycetes</taxon>
        <taxon>Streptosporangiales</taxon>
        <taxon>Nocardiopsidaceae</taxon>
        <taxon>Nocardiopsis</taxon>
    </lineage>
</organism>
<dbReference type="EMBL" id="FQZK01000026">
    <property type="protein sequence ID" value="SHK65287.1"/>
    <property type="molecule type" value="Genomic_DNA"/>
</dbReference>
<name>A0A1M6U7W8_9ACTN</name>
<evidence type="ECO:0000313" key="2">
    <source>
        <dbReference type="EMBL" id="SHK65287.1"/>
    </source>
</evidence>
<accession>A0A1M6U7W8</accession>
<dbReference type="AlphaFoldDB" id="A0A1M6U7W8"/>
<evidence type="ECO:0000313" key="3">
    <source>
        <dbReference type="Proteomes" id="UP000184452"/>
    </source>
</evidence>
<keyword evidence="3" id="KW-1185">Reference proteome</keyword>